<feature type="domain" description="Lantibiotic dehydratase N-terminal" evidence="1">
    <location>
        <begin position="58"/>
        <end position="699"/>
    </location>
</feature>
<dbReference type="NCBIfam" id="TIGR03891">
    <property type="entry name" value="thiopep_ocin"/>
    <property type="match status" value="1"/>
</dbReference>
<protein>
    <submittedName>
        <fullName evidence="3">Thiopeptide-type bacteriocin biosynthesis protein</fullName>
    </submittedName>
</protein>
<gene>
    <name evidence="3" type="ORF">F4560_008599</name>
</gene>
<dbReference type="InterPro" id="IPR006827">
    <property type="entry name" value="Lant_deHydtase_N"/>
</dbReference>
<organism evidence="3 4">
    <name type="scientific">Saccharothrix ecbatanensis</name>
    <dbReference type="NCBI Taxonomy" id="1105145"/>
    <lineage>
        <taxon>Bacteria</taxon>
        <taxon>Bacillati</taxon>
        <taxon>Actinomycetota</taxon>
        <taxon>Actinomycetes</taxon>
        <taxon>Pseudonocardiales</taxon>
        <taxon>Pseudonocardiaceae</taxon>
        <taxon>Saccharothrix</taxon>
    </lineage>
</organism>
<comment type="caution">
    <text evidence="3">The sequence shown here is derived from an EMBL/GenBank/DDBJ whole genome shotgun (WGS) entry which is preliminary data.</text>
</comment>
<keyword evidence="4" id="KW-1185">Reference proteome</keyword>
<dbReference type="Proteomes" id="UP000552097">
    <property type="component" value="Unassembled WGS sequence"/>
</dbReference>
<dbReference type="AlphaFoldDB" id="A0A7W9HV81"/>
<proteinExistence type="predicted"/>
<evidence type="ECO:0000313" key="3">
    <source>
        <dbReference type="EMBL" id="MBB5808831.1"/>
    </source>
</evidence>
<evidence type="ECO:0000259" key="2">
    <source>
        <dbReference type="Pfam" id="PF14028"/>
    </source>
</evidence>
<dbReference type="Pfam" id="PF04738">
    <property type="entry name" value="Lant_dehydr_N"/>
    <property type="match status" value="1"/>
</dbReference>
<dbReference type="Pfam" id="PF14028">
    <property type="entry name" value="Lant_dehydr_C"/>
    <property type="match status" value="1"/>
</dbReference>
<evidence type="ECO:0000259" key="1">
    <source>
        <dbReference type="Pfam" id="PF04738"/>
    </source>
</evidence>
<dbReference type="RefSeq" id="WP_312869815.1">
    <property type="nucleotide sequence ID" value="NZ_JACHMO010000001.1"/>
</dbReference>
<name>A0A7W9HV81_9PSEU</name>
<feature type="domain" description="Thiopeptide-type bacteriocin biosynthesis" evidence="2">
    <location>
        <begin position="769"/>
        <end position="1023"/>
    </location>
</feature>
<reference evidence="3 4" key="1">
    <citation type="submission" date="2020-08" db="EMBL/GenBank/DDBJ databases">
        <title>Sequencing the genomes of 1000 actinobacteria strains.</title>
        <authorList>
            <person name="Klenk H.-P."/>
        </authorList>
    </citation>
    <scope>NUCLEOTIDE SEQUENCE [LARGE SCALE GENOMIC DNA]</scope>
    <source>
        <strain evidence="3 4">DSM 45486</strain>
    </source>
</reference>
<dbReference type="EMBL" id="JACHMO010000001">
    <property type="protein sequence ID" value="MBB5808831.1"/>
    <property type="molecule type" value="Genomic_DNA"/>
</dbReference>
<accession>A0A7W9HV81</accession>
<dbReference type="InterPro" id="IPR023809">
    <property type="entry name" value="Thiopep_bacteriocin_synth_dom"/>
</dbReference>
<sequence length="1037" mass="112521">MTSVLPNRIGFQAAGGALVRAVAGGDLQLPPWPALATTGSDAVAGWVDWLRQVWGIEAARDAISHASPVLAERLQGLLAAEVPGEREARRAALSVMRYVARLIGRPTPNGLFAGVAVARFASRPSHRWGGAHRVVAGAEAGWLAQVIVRLEGQPAILGRLLVVANSTLMVRGERLVLPYQPNTNNLGTGAVEVALRYTGPVRAAVDAAREPIRFEDLRTKIQTKFPHASDGNVAGLLTTLVNHQALITSLHAPSTEPYALGHLLRELKAVGEAAAEQSTALNEIDVLLQRHQHGLADARRTLRAAAAGRMKYLAPSRRHPVAVDLRLDADVVLTQAVAREAERAALLLARLTPHPDGTAVWADYHRRFYQRFGTGAQVPLLEVVADSGIGWPDGYPGTSRPDSRPQRTARDERLLALAQVAALDGRHEVLLHEALIAELDQAATRPVRLPAHLDLCARIDSPSLAALKDGEFGLTVTSVSRSAGVVVGRFLHLLDQHDRQVLTAPLLGSPCADGVLSAQLSFPPLDPATAHVTRTVRVLPTVISLAEYRVTASPEVLTADDLALSCDSERLYLTAPGLGARVEAWGTHALNLRKHTPPLARFLIELTRAHCAQVTDFDWGAAATLPFLPRLRSGRVVLSAARWRLAAGDLPGRNTDWTTWGTALADWRTRRRLPRRVLLVDGDWRLPLDLDQDVHRVLLREHLNANPHAVLEEGPAEDAAGWFDGRAHEIVVPLAARQPQTTTRPPLPMPRRIVRPREHGLPPGASPLLFAKLYGAPQRQDTVLAEHLPALLAEWGRDQPQWWFLRFREGSEHYLRLRIALPNSEPATFGEAAGRISAWTDRLRRQGLLREVAFATSYPETGRWGSGAALAAAEAVFTADSRAVLIQLAQPARPHHHVLAAANFAAITVAFTRQVDAGMRWLIDHVPAKPPTTVPRPVFAEAQRLADPRQDFRALRGAPGGAAIVAAWAARAQALVAYRSHFAASDTDGVDPDAALGSLLHTHFLRACGIEAEDKAVCMYLARVAALTFTTRTGEPR</sequence>
<evidence type="ECO:0000313" key="4">
    <source>
        <dbReference type="Proteomes" id="UP000552097"/>
    </source>
</evidence>